<evidence type="ECO:0000313" key="2">
    <source>
        <dbReference type="Proteomes" id="UP000199759"/>
    </source>
</evidence>
<name>A0A1G9NXR4_9PROT</name>
<dbReference type="EMBL" id="FNHG01000003">
    <property type="protein sequence ID" value="SDL91396.1"/>
    <property type="molecule type" value="Genomic_DNA"/>
</dbReference>
<sequence>MHKLILLAASTLAITACTNSSYGPAENRSTESAGLIAARHLDVTGDAEMAGVLVQANGTVGRDLDLAGARVDSSTAVGGDLSAAGASVRFTGSVGGNAEIAAATTWLDADFGGDLDVAGARVTIDGRVAGRLQLHGARMNLKADFLGPVEVIGEGRDDGKRNRNGRAILAGSFAQGGFICATHVEFRNSARFAGELRVIASERPEGGPSGYSFELLDGRDCDQIDL</sequence>
<keyword evidence="2" id="KW-1185">Reference proteome</keyword>
<dbReference type="AlphaFoldDB" id="A0A1G9NXR4"/>
<protein>
    <recommendedName>
        <fullName evidence="3">Polymer-forming protein</fullName>
    </recommendedName>
</protein>
<reference evidence="1 2" key="1">
    <citation type="submission" date="2016-10" db="EMBL/GenBank/DDBJ databases">
        <authorList>
            <person name="de Groot N.N."/>
        </authorList>
    </citation>
    <scope>NUCLEOTIDE SEQUENCE [LARGE SCALE GENOMIC DNA]</scope>
    <source>
        <strain evidence="1 2">DSM 16077</strain>
    </source>
</reference>
<dbReference type="RefSeq" id="WP_091767060.1">
    <property type="nucleotide sequence ID" value="NZ_FNHG01000003.1"/>
</dbReference>
<evidence type="ECO:0008006" key="3">
    <source>
        <dbReference type="Google" id="ProtNLM"/>
    </source>
</evidence>
<gene>
    <name evidence="1" type="ORF">SAMN04488568_10333</name>
</gene>
<dbReference type="PROSITE" id="PS51257">
    <property type="entry name" value="PROKAR_LIPOPROTEIN"/>
    <property type="match status" value="1"/>
</dbReference>
<evidence type="ECO:0000313" key="1">
    <source>
        <dbReference type="EMBL" id="SDL91396.1"/>
    </source>
</evidence>
<dbReference type="OrthoDB" id="7627852at2"/>
<organism evidence="1 2">
    <name type="scientific">Maricaulis salignorans</name>
    <dbReference type="NCBI Taxonomy" id="144026"/>
    <lineage>
        <taxon>Bacteria</taxon>
        <taxon>Pseudomonadati</taxon>
        <taxon>Pseudomonadota</taxon>
        <taxon>Alphaproteobacteria</taxon>
        <taxon>Maricaulales</taxon>
        <taxon>Maricaulaceae</taxon>
        <taxon>Maricaulis</taxon>
    </lineage>
</organism>
<proteinExistence type="predicted"/>
<dbReference type="Proteomes" id="UP000199759">
    <property type="component" value="Unassembled WGS sequence"/>
</dbReference>
<accession>A0A1G9NXR4</accession>